<organism evidence="10 11">
    <name type="scientific">Cloeon dipterum</name>
    <dbReference type="NCBI Taxonomy" id="197152"/>
    <lineage>
        <taxon>Eukaryota</taxon>
        <taxon>Metazoa</taxon>
        <taxon>Ecdysozoa</taxon>
        <taxon>Arthropoda</taxon>
        <taxon>Hexapoda</taxon>
        <taxon>Insecta</taxon>
        <taxon>Pterygota</taxon>
        <taxon>Palaeoptera</taxon>
        <taxon>Ephemeroptera</taxon>
        <taxon>Pisciforma</taxon>
        <taxon>Baetidae</taxon>
        <taxon>Cloeon</taxon>
    </lineage>
</organism>
<dbReference type="PROSITE" id="PS50102">
    <property type="entry name" value="RRM"/>
    <property type="match status" value="2"/>
</dbReference>
<dbReference type="Pfam" id="PF23241">
    <property type="entry name" value="HAT_PRP39_C"/>
    <property type="match status" value="1"/>
</dbReference>
<dbReference type="SMART" id="SM00360">
    <property type="entry name" value="RRM"/>
    <property type="match status" value="2"/>
</dbReference>
<dbReference type="CDD" id="cd12391">
    <property type="entry name" value="RRM1_SART3"/>
    <property type="match status" value="1"/>
</dbReference>
<dbReference type="Proteomes" id="UP000494165">
    <property type="component" value="Unassembled WGS sequence"/>
</dbReference>
<evidence type="ECO:0000256" key="1">
    <source>
        <dbReference type="ARBA" id="ARBA00004123"/>
    </source>
</evidence>
<feature type="compositionally biased region" description="Basic and acidic residues" evidence="8">
    <location>
        <begin position="619"/>
        <end position="632"/>
    </location>
</feature>
<feature type="compositionally biased region" description="Low complexity" evidence="8">
    <location>
        <begin position="861"/>
        <end position="880"/>
    </location>
</feature>
<keyword evidence="4 7" id="KW-0694">RNA-binding</keyword>
<dbReference type="OrthoDB" id="360390at2759"/>
<evidence type="ECO:0000256" key="4">
    <source>
        <dbReference type="ARBA" id="ARBA00022884"/>
    </source>
</evidence>
<dbReference type="SUPFAM" id="SSF48452">
    <property type="entry name" value="TPR-like"/>
    <property type="match status" value="1"/>
</dbReference>
<evidence type="ECO:0000256" key="5">
    <source>
        <dbReference type="ARBA" id="ARBA00023187"/>
    </source>
</evidence>
<name>A0A8S1BS39_9INSE</name>
<dbReference type="PANTHER" id="PTHR17204">
    <property type="entry name" value="PRE-MRNA PROCESSING PROTEIN PRP39-RELATED"/>
    <property type="match status" value="1"/>
</dbReference>
<comment type="subcellular location">
    <subcellularLocation>
        <location evidence="1">Nucleus</location>
    </subcellularLocation>
</comment>
<feature type="compositionally biased region" description="Basic and acidic residues" evidence="8">
    <location>
        <begin position="570"/>
        <end position="595"/>
    </location>
</feature>
<evidence type="ECO:0000256" key="7">
    <source>
        <dbReference type="PROSITE-ProRule" id="PRU00176"/>
    </source>
</evidence>
<dbReference type="CDD" id="cd12392">
    <property type="entry name" value="RRM2_SART3"/>
    <property type="match status" value="1"/>
</dbReference>
<dbReference type="SUPFAM" id="SSF54928">
    <property type="entry name" value="RNA-binding domain, RBD"/>
    <property type="match status" value="1"/>
</dbReference>
<dbReference type="InterPro" id="IPR003107">
    <property type="entry name" value="HAT"/>
</dbReference>
<evidence type="ECO:0000256" key="2">
    <source>
        <dbReference type="ARBA" id="ARBA00022664"/>
    </source>
</evidence>
<protein>
    <recommendedName>
        <fullName evidence="9">RRM domain-containing protein</fullName>
    </recommendedName>
</protein>
<dbReference type="InterPro" id="IPR034218">
    <property type="entry name" value="SART3_RRM2"/>
</dbReference>
<keyword evidence="5" id="KW-0508">mRNA splicing</keyword>
<evidence type="ECO:0000256" key="8">
    <source>
        <dbReference type="SAM" id="MobiDB-lite"/>
    </source>
</evidence>
<dbReference type="Pfam" id="PF23240">
    <property type="entry name" value="HAT_PRP39_N"/>
    <property type="match status" value="1"/>
</dbReference>
<proteinExistence type="predicted"/>
<keyword evidence="6" id="KW-0539">Nucleus</keyword>
<dbReference type="InterPro" id="IPR012677">
    <property type="entry name" value="Nucleotide-bd_a/b_plait_sf"/>
</dbReference>
<dbReference type="InterPro" id="IPR059164">
    <property type="entry name" value="HAT_PRP39_C"/>
</dbReference>
<feature type="domain" description="RRM" evidence="9">
    <location>
        <begin position="744"/>
        <end position="821"/>
    </location>
</feature>
<feature type="compositionally biased region" description="Acidic residues" evidence="8">
    <location>
        <begin position="1"/>
        <end position="10"/>
    </location>
</feature>
<sequence>MSDSDGDMEQENLKNAGQTDDEADMEQDPDDSDSSGDEEEAKQERMVAELQKNISKNPYSYDLHIQVIDLLQKMGELEKLRAAREQMSKYFPLTEEIWLSWLRDEIKFMASEADREKVTDLFERAVKDYLSVEIWLEWVQFNIGVMGSEGGIERIRALFERSITAVGLHVAKGAVVWDAFREFENVILTTFEPQPGSVPSTEQIERQRAQRERIQNLFKRQLSVPLLDMEATREELRDWAIADEEATALYGYERALSKLKEIHPFEENLLKKVGEDLLAEYREYIKFEKKDPARVQILYERAITQFALNSDLWLEYIKYVEATLQIKEISLPLIERALRNVPWDGRLWVAAIRSGERHGTEHIEMKTMLENALVSGLGSASDYRSVWEAYLDYLRRRVPWDDQEQKETIKTRVEEMRDCSSRACEHLAEMFGLEGDPQCTILRAWARCEAARCGNLEKSRSIWSDIMTFEQMNQSAAVWLEYIHIERACGDEKHLRKLFGRALNSARDWPEGIGEAWLSYEREQGCLESFEFCSEKIDERMERLKVQRAKEQEKLQTYAVKDNKMKRKRERDQPAKVKPEFKKPEPKAAEPEFKKPSPVKGKVSKPGKAKVAPPPGYKPDGRDSPEGKKAKTFDMDTIMDKHIEQDSSKDDRTVFVSNLSFDVSEDDIRELFGESVTEVRLVRDFKGRSRGFGYVELKSFEDANESLKKDRTPVANRPMFVSKCDPDKNTRTKQFHYSQGMEKNKLFVKGLPFSYTKEQLEKMFGEYGVLKDVRLVTYRNGHSKGLAYVDFEDEASAAHALVKTDGLVLEDKTISVAISRPPERKQTSLMADVPSLGGRPRDAPRPAGGGGLMMPRALRLTLPTAPSSSASPAPTNGAAPTEKKTNDHFRSMLNKEKIWEWEYSVFVDFSHSSFELNLFANKLTGAAWF</sequence>
<dbReference type="InterPro" id="IPR034217">
    <property type="entry name" value="SART3_RRM1"/>
</dbReference>
<dbReference type="GO" id="GO:0003723">
    <property type="term" value="F:RNA binding"/>
    <property type="evidence" value="ECO:0007669"/>
    <property type="project" value="UniProtKB-UniRule"/>
</dbReference>
<dbReference type="GO" id="GO:0006397">
    <property type="term" value="P:mRNA processing"/>
    <property type="evidence" value="ECO:0007669"/>
    <property type="project" value="UniProtKB-KW"/>
</dbReference>
<feature type="region of interest" description="Disordered" evidence="8">
    <location>
        <begin position="1"/>
        <end position="46"/>
    </location>
</feature>
<dbReference type="InterPro" id="IPR000504">
    <property type="entry name" value="RRM_dom"/>
</dbReference>
<keyword evidence="2" id="KW-0507">mRNA processing</keyword>
<dbReference type="AlphaFoldDB" id="A0A8S1BS39"/>
<evidence type="ECO:0000256" key="3">
    <source>
        <dbReference type="ARBA" id="ARBA00022737"/>
    </source>
</evidence>
<dbReference type="SMART" id="SM00386">
    <property type="entry name" value="HAT"/>
    <property type="match status" value="8"/>
</dbReference>
<evidence type="ECO:0000259" key="9">
    <source>
        <dbReference type="PROSITE" id="PS50102"/>
    </source>
</evidence>
<dbReference type="GO" id="GO:0005634">
    <property type="term" value="C:nucleus"/>
    <property type="evidence" value="ECO:0007669"/>
    <property type="project" value="UniProtKB-SubCell"/>
</dbReference>
<dbReference type="FunFam" id="1.25.40.10:FF:000098">
    <property type="entry name" value="Squamous cell carcinoma antigen recognized by T-cells 3"/>
    <property type="match status" value="1"/>
</dbReference>
<dbReference type="EMBL" id="CADEPI010000001">
    <property type="protein sequence ID" value="CAB3359119.1"/>
    <property type="molecule type" value="Genomic_DNA"/>
</dbReference>
<dbReference type="Gene3D" id="1.25.40.10">
    <property type="entry name" value="Tetratricopeptide repeat domain"/>
    <property type="match status" value="2"/>
</dbReference>
<evidence type="ECO:0000313" key="10">
    <source>
        <dbReference type="EMBL" id="CAB3359119.1"/>
    </source>
</evidence>
<feature type="region of interest" description="Disordered" evidence="8">
    <location>
        <begin position="555"/>
        <end position="632"/>
    </location>
</feature>
<feature type="region of interest" description="Disordered" evidence="8">
    <location>
        <begin position="819"/>
        <end position="887"/>
    </location>
</feature>
<dbReference type="GO" id="GO:0008380">
    <property type="term" value="P:RNA splicing"/>
    <property type="evidence" value="ECO:0007669"/>
    <property type="project" value="UniProtKB-KW"/>
</dbReference>
<evidence type="ECO:0000256" key="6">
    <source>
        <dbReference type="ARBA" id="ARBA00023242"/>
    </source>
</evidence>
<feature type="domain" description="RRM" evidence="9">
    <location>
        <begin position="652"/>
        <end position="726"/>
    </location>
</feature>
<keyword evidence="3" id="KW-0677">Repeat</keyword>
<dbReference type="Gene3D" id="3.30.70.330">
    <property type="match status" value="2"/>
</dbReference>
<evidence type="ECO:0000313" key="11">
    <source>
        <dbReference type="Proteomes" id="UP000494165"/>
    </source>
</evidence>
<keyword evidence="11" id="KW-1185">Reference proteome</keyword>
<dbReference type="PANTHER" id="PTHR17204:SF25">
    <property type="entry name" value="RRM DOMAIN-CONTAINING PROTEIN"/>
    <property type="match status" value="1"/>
</dbReference>
<reference evidence="10 11" key="1">
    <citation type="submission" date="2020-04" db="EMBL/GenBank/DDBJ databases">
        <authorList>
            <person name="Alioto T."/>
            <person name="Alioto T."/>
            <person name="Gomez Garrido J."/>
        </authorList>
    </citation>
    <scope>NUCLEOTIDE SEQUENCE [LARGE SCALE GENOMIC DNA]</scope>
</reference>
<feature type="compositionally biased region" description="Acidic residues" evidence="8">
    <location>
        <begin position="19"/>
        <end position="41"/>
    </location>
</feature>
<dbReference type="Pfam" id="PF00076">
    <property type="entry name" value="RRM_1"/>
    <property type="match status" value="2"/>
</dbReference>
<dbReference type="InterPro" id="IPR035979">
    <property type="entry name" value="RBD_domain_sf"/>
</dbReference>
<comment type="caution">
    <text evidence="10">The sequence shown here is derived from an EMBL/GenBank/DDBJ whole genome shotgun (WGS) entry which is preliminary data.</text>
</comment>
<gene>
    <name evidence="10" type="ORF">CLODIP_2_CD05253</name>
</gene>
<dbReference type="InterPro" id="IPR011990">
    <property type="entry name" value="TPR-like_helical_dom_sf"/>
</dbReference>
<accession>A0A8S1BS39</accession>